<keyword evidence="3" id="KW-1185">Reference proteome</keyword>
<feature type="compositionally biased region" description="Polar residues" evidence="1">
    <location>
        <begin position="45"/>
        <end position="72"/>
    </location>
</feature>
<reference evidence="2" key="1">
    <citation type="submission" date="2022-03" db="EMBL/GenBank/DDBJ databases">
        <authorList>
            <person name="Lindestad O."/>
        </authorList>
    </citation>
    <scope>NUCLEOTIDE SEQUENCE</scope>
</reference>
<name>A0A8S4SHC3_9NEOP</name>
<protein>
    <submittedName>
        <fullName evidence="2">Jg5847 protein</fullName>
    </submittedName>
</protein>
<organism evidence="2 3">
    <name type="scientific">Pararge aegeria aegeria</name>
    <dbReference type="NCBI Taxonomy" id="348720"/>
    <lineage>
        <taxon>Eukaryota</taxon>
        <taxon>Metazoa</taxon>
        <taxon>Ecdysozoa</taxon>
        <taxon>Arthropoda</taxon>
        <taxon>Hexapoda</taxon>
        <taxon>Insecta</taxon>
        <taxon>Pterygota</taxon>
        <taxon>Neoptera</taxon>
        <taxon>Endopterygota</taxon>
        <taxon>Lepidoptera</taxon>
        <taxon>Glossata</taxon>
        <taxon>Ditrysia</taxon>
        <taxon>Papilionoidea</taxon>
        <taxon>Nymphalidae</taxon>
        <taxon>Satyrinae</taxon>
        <taxon>Satyrini</taxon>
        <taxon>Parargina</taxon>
        <taxon>Pararge</taxon>
    </lineage>
</organism>
<evidence type="ECO:0000313" key="2">
    <source>
        <dbReference type="EMBL" id="CAH2265943.1"/>
    </source>
</evidence>
<accession>A0A8S4SHC3</accession>
<dbReference type="EMBL" id="CAKXAJ010026296">
    <property type="protein sequence ID" value="CAH2265943.1"/>
    <property type="molecule type" value="Genomic_DNA"/>
</dbReference>
<dbReference type="OrthoDB" id="6918689at2759"/>
<dbReference type="Proteomes" id="UP000838756">
    <property type="component" value="Unassembled WGS sequence"/>
</dbReference>
<comment type="caution">
    <text evidence="2">The sequence shown here is derived from an EMBL/GenBank/DDBJ whole genome shotgun (WGS) entry which is preliminary data.</text>
</comment>
<proteinExistence type="predicted"/>
<feature type="region of interest" description="Disordered" evidence="1">
    <location>
        <begin position="31"/>
        <end position="72"/>
    </location>
</feature>
<dbReference type="AlphaFoldDB" id="A0A8S4SHC3"/>
<evidence type="ECO:0000256" key="1">
    <source>
        <dbReference type="SAM" id="MobiDB-lite"/>
    </source>
</evidence>
<gene>
    <name evidence="2" type="primary">jg5847</name>
    <name evidence="2" type="ORF">PAEG_LOCUS25124</name>
</gene>
<sequence length="72" mass="8156">MPPSKEQNSKSTYSRSFSNNEMTMSAKVYHPATNLMPPTPPHSPTGVSQTFPFRPNTNTWSRQNSQNNGKYH</sequence>
<evidence type="ECO:0000313" key="3">
    <source>
        <dbReference type="Proteomes" id="UP000838756"/>
    </source>
</evidence>